<dbReference type="SUPFAM" id="SSF55874">
    <property type="entry name" value="ATPase domain of HSP90 chaperone/DNA topoisomerase II/histidine kinase"/>
    <property type="match status" value="1"/>
</dbReference>
<dbReference type="InterPro" id="IPR036890">
    <property type="entry name" value="HATPase_C_sf"/>
</dbReference>
<evidence type="ECO:0000256" key="10">
    <source>
        <dbReference type="ARBA" id="ARBA00022737"/>
    </source>
</evidence>
<evidence type="ECO:0000256" key="5">
    <source>
        <dbReference type="ARBA" id="ARBA00022553"/>
    </source>
</evidence>
<dbReference type="SMART" id="SM00065">
    <property type="entry name" value="GAF"/>
    <property type="match status" value="1"/>
</dbReference>
<dbReference type="SMART" id="SM00086">
    <property type="entry name" value="PAC"/>
    <property type="match status" value="1"/>
</dbReference>
<dbReference type="InterPro" id="IPR035965">
    <property type="entry name" value="PAS-like_dom_sf"/>
</dbReference>
<reference evidence="19" key="2">
    <citation type="submission" date="2023-01" db="EMBL/GenBank/DDBJ databases">
        <authorList>
            <person name="Sun Q."/>
            <person name="Evtushenko L."/>
        </authorList>
    </citation>
    <scope>NUCLEOTIDE SEQUENCE</scope>
    <source>
        <strain evidence="19">VKM B-2347</strain>
    </source>
</reference>
<keyword evidence="14" id="KW-0157">Chromophore</keyword>
<evidence type="ECO:0000256" key="7">
    <source>
        <dbReference type="ARBA" id="ARBA00022630"/>
    </source>
</evidence>
<dbReference type="PANTHER" id="PTHR41523:SF7">
    <property type="entry name" value="HISTIDINE KINASE"/>
    <property type="match status" value="1"/>
</dbReference>
<gene>
    <name evidence="19" type="ORF">GCM10008179_21180</name>
</gene>
<dbReference type="RefSeq" id="WP_271168718.1">
    <property type="nucleotide sequence ID" value="NZ_BSFI01000008.1"/>
</dbReference>
<evidence type="ECO:0000256" key="14">
    <source>
        <dbReference type="ARBA" id="ARBA00022991"/>
    </source>
</evidence>
<keyword evidence="20" id="KW-1185">Reference proteome</keyword>
<keyword evidence="13" id="KW-0067">ATP-binding</keyword>
<dbReference type="InterPro" id="IPR013656">
    <property type="entry name" value="PAS_4"/>
</dbReference>
<dbReference type="PROSITE" id="PS50112">
    <property type="entry name" value="PAS"/>
    <property type="match status" value="1"/>
</dbReference>
<evidence type="ECO:0000256" key="4">
    <source>
        <dbReference type="ARBA" id="ARBA00022543"/>
    </source>
</evidence>
<organism evidence="19 20">
    <name type="scientific">Hansschlegelia plantiphila</name>
    <dbReference type="NCBI Taxonomy" id="374655"/>
    <lineage>
        <taxon>Bacteria</taxon>
        <taxon>Pseudomonadati</taxon>
        <taxon>Pseudomonadota</taxon>
        <taxon>Alphaproteobacteria</taxon>
        <taxon>Hyphomicrobiales</taxon>
        <taxon>Methylopilaceae</taxon>
        <taxon>Hansschlegelia</taxon>
    </lineage>
</organism>
<keyword evidence="12" id="KW-0418">Kinase</keyword>
<comment type="catalytic activity">
    <reaction evidence="1">
        <text>ATP + protein L-histidine = ADP + protein N-phospho-L-histidine.</text>
        <dbReference type="EC" id="2.7.13.3"/>
    </reaction>
</comment>
<evidence type="ECO:0000256" key="8">
    <source>
        <dbReference type="ARBA" id="ARBA00022643"/>
    </source>
</evidence>
<dbReference type="PANTHER" id="PTHR41523">
    <property type="entry name" value="TWO-COMPONENT SYSTEM SENSOR PROTEIN"/>
    <property type="match status" value="1"/>
</dbReference>
<accession>A0A9W6J387</accession>
<dbReference type="InterPro" id="IPR003018">
    <property type="entry name" value="GAF"/>
</dbReference>
<dbReference type="Pfam" id="PF07536">
    <property type="entry name" value="HWE_HK"/>
    <property type="match status" value="1"/>
</dbReference>
<dbReference type="GO" id="GO:0009881">
    <property type="term" value="F:photoreceptor activity"/>
    <property type="evidence" value="ECO:0007669"/>
    <property type="project" value="UniProtKB-KW"/>
</dbReference>
<dbReference type="Pfam" id="PF08448">
    <property type="entry name" value="PAS_4"/>
    <property type="match status" value="1"/>
</dbReference>
<keyword evidence="16" id="KW-0675">Receptor</keyword>
<feature type="domain" description="PAC" evidence="18">
    <location>
        <begin position="396"/>
        <end position="448"/>
    </location>
</feature>
<comment type="caution">
    <text evidence="19">The sequence shown here is derived from an EMBL/GenBank/DDBJ whole genome shotgun (WGS) entry which is preliminary data.</text>
</comment>
<dbReference type="InterPro" id="IPR000700">
    <property type="entry name" value="PAS-assoc_C"/>
</dbReference>
<dbReference type="NCBIfam" id="TIGR00229">
    <property type="entry name" value="sensory_box"/>
    <property type="match status" value="1"/>
</dbReference>
<dbReference type="EMBL" id="BSFI01000008">
    <property type="protein sequence ID" value="GLK68480.1"/>
    <property type="molecule type" value="Genomic_DNA"/>
</dbReference>
<evidence type="ECO:0000256" key="12">
    <source>
        <dbReference type="ARBA" id="ARBA00022777"/>
    </source>
</evidence>
<evidence type="ECO:0000256" key="16">
    <source>
        <dbReference type="ARBA" id="ARBA00023170"/>
    </source>
</evidence>
<feature type="domain" description="PAS" evidence="17">
    <location>
        <begin position="322"/>
        <end position="393"/>
    </location>
</feature>
<keyword evidence="11" id="KW-0547">Nucleotide-binding</keyword>
<dbReference type="InterPro" id="IPR011102">
    <property type="entry name" value="Sig_transdc_His_kinase_HWE"/>
</dbReference>
<dbReference type="GO" id="GO:0005524">
    <property type="term" value="F:ATP binding"/>
    <property type="evidence" value="ECO:0007669"/>
    <property type="project" value="UniProtKB-KW"/>
</dbReference>
<keyword evidence="4" id="KW-0600">Photoreceptor protein</keyword>
<keyword evidence="6" id="KW-0716">Sensory transduction</keyword>
<protein>
    <recommendedName>
        <fullName evidence="3">Blue-light-activated histidine kinase</fullName>
        <ecNumber evidence="2">2.7.13.3</ecNumber>
    </recommendedName>
</protein>
<dbReference type="InterPro" id="IPR001610">
    <property type="entry name" value="PAC"/>
</dbReference>
<dbReference type="InterPro" id="IPR029016">
    <property type="entry name" value="GAF-like_dom_sf"/>
</dbReference>
<dbReference type="GO" id="GO:0004673">
    <property type="term" value="F:protein histidine kinase activity"/>
    <property type="evidence" value="ECO:0007669"/>
    <property type="project" value="UniProtKB-EC"/>
</dbReference>
<dbReference type="AlphaFoldDB" id="A0A9W6J387"/>
<dbReference type="Pfam" id="PF01590">
    <property type="entry name" value="GAF"/>
    <property type="match status" value="1"/>
</dbReference>
<dbReference type="Gene3D" id="3.30.450.20">
    <property type="entry name" value="PAS domain"/>
    <property type="match status" value="2"/>
</dbReference>
<evidence type="ECO:0000313" key="19">
    <source>
        <dbReference type="EMBL" id="GLK68480.1"/>
    </source>
</evidence>
<evidence type="ECO:0000259" key="17">
    <source>
        <dbReference type="PROSITE" id="PS50112"/>
    </source>
</evidence>
<dbReference type="SMART" id="SM00091">
    <property type="entry name" value="PAS"/>
    <property type="match status" value="1"/>
</dbReference>
<dbReference type="SMART" id="SM00911">
    <property type="entry name" value="HWE_HK"/>
    <property type="match status" value="1"/>
</dbReference>
<evidence type="ECO:0000313" key="20">
    <source>
        <dbReference type="Proteomes" id="UP001143372"/>
    </source>
</evidence>
<keyword evidence="9" id="KW-0808">Transferase</keyword>
<dbReference type="SUPFAM" id="SSF55781">
    <property type="entry name" value="GAF domain-like"/>
    <property type="match status" value="1"/>
</dbReference>
<evidence type="ECO:0000256" key="13">
    <source>
        <dbReference type="ARBA" id="ARBA00022840"/>
    </source>
</evidence>
<sequence length="645" mass="70458">MAARLQAFSWADHPLGPPEAWPSTLKVALGICLHSSMPTAIHWGPELRLLYNDAWMPVPADRHPAAIGEPTAQVWRDIWPMVGPQFDRVVSEGKGVSTTDQMLALTRRDVVEQTYWSYSLTPILDDDGKVVGVFNQGQETTDQVVKSRNQTFLLQIGDQLRDLASGQSGRAETLSAVLEAIGRHLGLVRTGYSEIEGEGVGRVVGWWSLSAPGDAPSERFTLAEFGARPMAEMLAGGVLSSEAVGSDPLYTAEEAKRLADYGVVAQLIAPVVRQGRTIGFLFLNADRPRRWSDHDRDLAREAVERIWLALDRADAAARLRESERRFSVIFEQASVGLSEVDLDGRFVRVNESMGRLLARPPAEIVGLSVSEITHQEDVAETSRRELEAASDDEDSYTLEKRYLRPDGSAVWAVTNVTRIVDEAGEPAGFFSVTTDVSERVEQERIRGWLLAELNHRVRNNLATVQALAHQTRLATSSSEEFEAVFNARLMALSRAHDVLTRETWTSAGLSDLVSGTLAPYVVEGKDRIRITGPEIRLSPTAAVTLNLAFHELATNAAKFGALSSPEGRVAVTWTVDGARPGGALQLEWRETNGPPVGPPGRRGFGLRLIERGAPRELGGVATLAFDPGGIACAFQLPLSQKIMTP</sequence>
<keyword evidence="8" id="KW-0288">FMN</keyword>
<evidence type="ECO:0000256" key="11">
    <source>
        <dbReference type="ARBA" id="ARBA00022741"/>
    </source>
</evidence>
<dbReference type="SUPFAM" id="SSF55785">
    <property type="entry name" value="PYP-like sensor domain (PAS domain)"/>
    <property type="match status" value="1"/>
</dbReference>
<dbReference type="EC" id="2.7.13.3" evidence="2"/>
<evidence type="ECO:0000259" key="18">
    <source>
        <dbReference type="PROSITE" id="PS50113"/>
    </source>
</evidence>
<dbReference type="InterPro" id="IPR000014">
    <property type="entry name" value="PAS"/>
</dbReference>
<dbReference type="Gene3D" id="3.30.565.10">
    <property type="entry name" value="Histidine kinase-like ATPase, C-terminal domain"/>
    <property type="match status" value="1"/>
</dbReference>
<evidence type="ECO:0000256" key="15">
    <source>
        <dbReference type="ARBA" id="ARBA00023026"/>
    </source>
</evidence>
<keyword evidence="5" id="KW-0597">Phosphoprotein</keyword>
<evidence type="ECO:0000256" key="1">
    <source>
        <dbReference type="ARBA" id="ARBA00000085"/>
    </source>
</evidence>
<name>A0A9W6J387_9HYPH</name>
<dbReference type="Proteomes" id="UP001143372">
    <property type="component" value="Unassembled WGS sequence"/>
</dbReference>
<dbReference type="CDD" id="cd00130">
    <property type="entry name" value="PAS"/>
    <property type="match status" value="1"/>
</dbReference>
<dbReference type="Gene3D" id="3.30.450.40">
    <property type="match status" value="1"/>
</dbReference>
<evidence type="ECO:0000256" key="3">
    <source>
        <dbReference type="ARBA" id="ARBA00021740"/>
    </source>
</evidence>
<keyword evidence="15" id="KW-0843">Virulence</keyword>
<reference evidence="19" key="1">
    <citation type="journal article" date="2014" name="Int. J. Syst. Evol. Microbiol.">
        <title>Complete genome sequence of Corynebacterium casei LMG S-19264T (=DSM 44701T), isolated from a smear-ripened cheese.</title>
        <authorList>
            <consortium name="US DOE Joint Genome Institute (JGI-PGF)"/>
            <person name="Walter F."/>
            <person name="Albersmeier A."/>
            <person name="Kalinowski J."/>
            <person name="Ruckert C."/>
        </authorList>
    </citation>
    <scope>NUCLEOTIDE SEQUENCE</scope>
    <source>
        <strain evidence="19">VKM B-2347</strain>
    </source>
</reference>
<evidence type="ECO:0000256" key="9">
    <source>
        <dbReference type="ARBA" id="ARBA00022679"/>
    </source>
</evidence>
<evidence type="ECO:0000256" key="6">
    <source>
        <dbReference type="ARBA" id="ARBA00022606"/>
    </source>
</evidence>
<dbReference type="PROSITE" id="PS50113">
    <property type="entry name" value="PAC"/>
    <property type="match status" value="1"/>
</dbReference>
<keyword evidence="7" id="KW-0285">Flavoprotein</keyword>
<proteinExistence type="predicted"/>
<evidence type="ECO:0000256" key="2">
    <source>
        <dbReference type="ARBA" id="ARBA00012438"/>
    </source>
</evidence>
<keyword evidence="10" id="KW-0677">Repeat</keyword>